<keyword evidence="4 5" id="KW-0472">Membrane</keyword>
<feature type="transmembrane region" description="Helical" evidence="5">
    <location>
        <begin position="68"/>
        <end position="87"/>
    </location>
</feature>
<comment type="subcellular location">
    <subcellularLocation>
        <location evidence="1">Membrane</location>
        <topology evidence="1">Multi-pass membrane protein</topology>
    </subcellularLocation>
</comment>
<keyword evidence="2 5" id="KW-0812">Transmembrane</keyword>
<keyword evidence="3 5" id="KW-1133">Transmembrane helix</keyword>
<feature type="transmembrane region" description="Helical" evidence="5">
    <location>
        <begin position="345"/>
        <end position="366"/>
    </location>
</feature>
<dbReference type="InterPro" id="IPR020846">
    <property type="entry name" value="MFS_dom"/>
</dbReference>
<reference evidence="7" key="1">
    <citation type="submission" date="2021-02" db="EMBL/GenBank/DDBJ databases">
        <title>Genome sequence Cadophora malorum strain M34.</title>
        <authorList>
            <person name="Stefanovic E."/>
            <person name="Vu D."/>
            <person name="Scully C."/>
            <person name="Dijksterhuis J."/>
            <person name="Roader J."/>
            <person name="Houbraken J."/>
        </authorList>
    </citation>
    <scope>NUCLEOTIDE SEQUENCE</scope>
    <source>
        <strain evidence="7">M34</strain>
    </source>
</reference>
<evidence type="ECO:0000259" key="6">
    <source>
        <dbReference type="PROSITE" id="PS50850"/>
    </source>
</evidence>
<evidence type="ECO:0000313" key="8">
    <source>
        <dbReference type="Proteomes" id="UP000664132"/>
    </source>
</evidence>
<accession>A0A8H8BUF5</accession>
<dbReference type="PANTHER" id="PTHR23501:SF39">
    <property type="entry name" value="MULTIDRUG TRANSPORTER, PUTATIVE (AFU_ORTHOLOGUE AFUA_1G05010)-RELATED"/>
    <property type="match status" value="1"/>
</dbReference>
<dbReference type="GO" id="GO:0005886">
    <property type="term" value="C:plasma membrane"/>
    <property type="evidence" value="ECO:0007669"/>
    <property type="project" value="TreeGrafter"/>
</dbReference>
<name>A0A8H8BUF5_9HELO</name>
<dbReference type="OrthoDB" id="6770063at2759"/>
<organism evidence="7 8">
    <name type="scientific">Cadophora malorum</name>
    <dbReference type="NCBI Taxonomy" id="108018"/>
    <lineage>
        <taxon>Eukaryota</taxon>
        <taxon>Fungi</taxon>
        <taxon>Dikarya</taxon>
        <taxon>Ascomycota</taxon>
        <taxon>Pezizomycotina</taxon>
        <taxon>Leotiomycetes</taxon>
        <taxon>Helotiales</taxon>
        <taxon>Ploettnerulaceae</taxon>
        <taxon>Cadophora</taxon>
    </lineage>
</organism>
<dbReference type="AlphaFoldDB" id="A0A8H8BUF5"/>
<feature type="transmembrane region" description="Helical" evidence="5">
    <location>
        <begin position="408"/>
        <end position="426"/>
    </location>
</feature>
<proteinExistence type="predicted"/>
<feature type="transmembrane region" description="Helical" evidence="5">
    <location>
        <begin position="272"/>
        <end position="299"/>
    </location>
</feature>
<feature type="transmembrane region" description="Helical" evidence="5">
    <location>
        <begin position="224"/>
        <end position="246"/>
    </location>
</feature>
<dbReference type="InterPro" id="IPR011701">
    <property type="entry name" value="MFS"/>
</dbReference>
<feature type="transmembrane region" description="Helical" evidence="5">
    <location>
        <begin position="378"/>
        <end position="402"/>
    </location>
</feature>
<protein>
    <recommendedName>
        <fullName evidence="6">Major facilitator superfamily (MFS) profile domain-containing protein</fullName>
    </recommendedName>
</protein>
<dbReference type="PANTHER" id="PTHR23501">
    <property type="entry name" value="MAJOR FACILITATOR SUPERFAMILY"/>
    <property type="match status" value="1"/>
</dbReference>
<sequence length="494" mass="53419">MERHPQQKFIKDSHELRYSSNAPSHELEEIEDDELPLLNWIISAFNLCNAAFIPFWGQIADVFGRYTAIQSALITAFVGTTLCASAPNTAFPMLLIGRALQGAGCAGLLIVTKIILADKVSLEENAKNNTIFTFVGGVGFGLGPVIGGYLTQANWRYCFIITIPISVKVRRIDGNETVEIPQSFAAKVSTIDFGGQVLFILALGLLILALTWGGSYYPWANVRVLTPLIASGHLILAFLLWEYLLLPSHLLSIRLPTQRSMVPLPLLASRNMGVLIISLTTGMAQCAILYFSSFYFILIESFTAGEAGRNLIYYTPGLGVALGALLEPLGITLLGVAMSNGNLPWVYGMLALAGAGSGVGFMPATLHGVGYHPRSISSIVSLMALCNNIGGALSTTLMLSIFNNHMSSFNLSFSSSSAISSIFAASSIPDSEHAYFKLKAKEGMIRAFFAQSAFLWLALLAMTWMGNVKIGKREDADQVTAGSFVGSWFVKRTR</sequence>
<feature type="transmembrane region" description="Helical" evidence="5">
    <location>
        <begin position="447"/>
        <end position="465"/>
    </location>
</feature>
<dbReference type="Proteomes" id="UP000664132">
    <property type="component" value="Unassembled WGS sequence"/>
</dbReference>
<dbReference type="SUPFAM" id="SSF103473">
    <property type="entry name" value="MFS general substrate transporter"/>
    <property type="match status" value="2"/>
</dbReference>
<feature type="transmembrane region" description="Helical" evidence="5">
    <location>
        <begin position="99"/>
        <end position="117"/>
    </location>
</feature>
<evidence type="ECO:0000256" key="3">
    <source>
        <dbReference type="ARBA" id="ARBA00022989"/>
    </source>
</evidence>
<dbReference type="Pfam" id="PF07690">
    <property type="entry name" value="MFS_1"/>
    <property type="match status" value="1"/>
</dbReference>
<feature type="transmembrane region" description="Helical" evidence="5">
    <location>
        <begin position="311"/>
        <end position="339"/>
    </location>
</feature>
<feature type="transmembrane region" description="Helical" evidence="5">
    <location>
        <begin position="37"/>
        <end position="56"/>
    </location>
</feature>
<dbReference type="InterPro" id="IPR036259">
    <property type="entry name" value="MFS_trans_sf"/>
</dbReference>
<feature type="transmembrane region" description="Helical" evidence="5">
    <location>
        <begin position="193"/>
        <end position="212"/>
    </location>
</feature>
<comment type="caution">
    <text evidence="7">The sequence shown here is derived from an EMBL/GenBank/DDBJ whole genome shotgun (WGS) entry which is preliminary data.</text>
</comment>
<dbReference type="Gene3D" id="1.20.1720.10">
    <property type="entry name" value="Multidrug resistance protein D"/>
    <property type="match status" value="1"/>
</dbReference>
<dbReference type="PROSITE" id="PS50850">
    <property type="entry name" value="MFS"/>
    <property type="match status" value="1"/>
</dbReference>
<evidence type="ECO:0000256" key="1">
    <source>
        <dbReference type="ARBA" id="ARBA00004141"/>
    </source>
</evidence>
<evidence type="ECO:0000313" key="7">
    <source>
        <dbReference type="EMBL" id="KAG4424416.1"/>
    </source>
</evidence>
<dbReference type="EMBL" id="JAFJYH010000021">
    <property type="protein sequence ID" value="KAG4424416.1"/>
    <property type="molecule type" value="Genomic_DNA"/>
</dbReference>
<evidence type="ECO:0000256" key="4">
    <source>
        <dbReference type="ARBA" id="ARBA00023136"/>
    </source>
</evidence>
<gene>
    <name evidence="7" type="ORF">IFR04_002472</name>
</gene>
<evidence type="ECO:0000256" key="2">
    <source>
        <dbReference type="ARBA" id="ARBA00022692"/>
    </source>
</evidence>
<feature type="domain" description="Major facilitator superfamily (MFS) profile" evidence="6">
    <location>
        <begin position="1"/>
        <end position="432"/>
    </location>
</feature>
<dbReference type="GO" id="GO:0022857">
    <property type="term" value="F:transmembrane transporter activity"/>
    <property type="evidence" value="ECO:0007669"/>
    <property type="project" value="InterPro"/>
</dbReference>
<evidence type="ECO:0000256" key="5">
    <source>
        <dbReference type="SAM" id="Phobius"/>
    </source>
</evidence>
<feature type="transmembrane region" description="Helical" evidence="5">
    <location>
        <begin position="129"/>
        <end position="150"/>
    </location>
</feature>
<keyword evidence="8" id="KW-1185">Reference proteome</keyword>